<evidence type="ECO:0000256" key="5">
    <source>
        <dbReference type="ARBA" id="ARBA00023002"/>
    </source>
</evidence>
<accession>A0A6J4JM71</accession>
<evidence type="ECO:0000256" key="2">
    <source>
        <dbReference type="ARBA" id="ARBA00008000"/>
    </source>
</evidence>
<dbReference type="PANTHER" id="PTHR43716:SF1">
    <property type="entry name" value="D-2-HYDROXYGLUTARATE DEHYDROGENASE, MITOCHONDRIAL"/>
    <property type="match status" value="1"/>
</dbReference>
<organism evidence="7">
    <name type="scientific">uncultured Mycobacteriales bacterium</name>
    <dbReference type="NCBI Taxonomy" id="581187"/>
    <lineage>
        <taxon>Bacteria</taxon>
        <taxon>Bacillati</taxon>
        <taxon>Actinomycetota</taxon>
        <taxon>Actinomycetes</taxon>
        <taxon>Mycobacteriales</taxon>
        <taxon>environmental samples</taxon>
    </lineage>
</organism>
<dbReference type="AlphaFoldDB" id="A0A6J4JM71"/>
<dbReference type="Pfam" id="PF02913">
    <property type="entry name" value="FAD-oxidase_C"/>
    <property type="match status" value="1"/>
</dbReference>
<protein>
    <submittedName>
        <fullName evidence="7">D-2-hydroxyglutarate dehydrogenase</fullName>
        <ecNumber evidence="7">1.1.99.2</ecNumber>
    </submittedName>
</protein>
<evidence type="ECO:0000256" key="4">
    <source>
        <dbReference type="ARBA" id="ARBA00022827"/>
    </source>
</evidence>
<dbReference type="InterPro" id="IPR006094">
    <property type="entry name" value="Oxid_FAD_bind_N"/>
</dbReference>
<dbReference type="GO" id="GO:0071949">
    <property type="term" value="F:FAD binding"/>
    <property type="evidence" value="ECO:0007669"/>
    <property type="project" value="InterPro"/>
</dbReference>
<evidence type="ECO:0000259" key="6">
    <source>
        <dbReference type="PROSITE" id="PS51387"/>
    </source>
</evidence>
<comment type="similarity">
    <text evidence="2">Belongs to the FAD-binding oxidoreductase/transferase type 4 family.</text>
</comment>
<dbReference type="InterPro" id="IPR051264">
    <property type="entry name" value="FAD-oxidored/transferase_4"/>
</dbReference>
<dbReference type="Gene3D" id="3.30.70.2190">
    <property type="match status" value="1"/>
</dbReference>
<dbReference type="GO" id="GO:0047545">
    <property type="term" value="F:(S)-2-hydroxyglutarate dehydrogenase activity"/>
    <property type="evidence" value="ECO:0007669"/>
    <property type="project" value="UniProtKB-EC"/>
</dbReference>
<comment type="cofactor">
    <cofactor evidence="1">
        <name>FAD</name>
        <dbReference type="ChEBI" id="CHEBI:57692"/>
    </cofactor>
</comment>
<dbReference type="Pfam" id="PF01565">
    <property type="entry name" value="FAD_binding_4"/>
    <property type="match status" value="1"/>
</dbReference>
<keyword evidence="3" id="KW-0285">Flavoprotein</keyword>
<feature type="non-terminal residue" evidence="7">
    <location>
        <position position="1"/>
    </location>
</feature>
<dbReference type="InterPro" id="IPR016169">
    <property type="entry name" value="FAD-bd_PCMH_sub2"/>
</dbReference>
<dbReference type="PROSITE" id="PS51387">
    <property type="entry name" value="FAD_PCMH"/>
    <property type="match status" value="1"/>
</dbReference>
<sequence>TVVVGAGATLAVVQAHARAAGWQLGLDWAARDSATVGGAVATNAGGLRVLRWGPARAQLVGAEVALSSGALLSRVTGPLKDSTGYDLSGLLCGSEGTLGVLTRLRLRLVPPLPAVRAVALAGVPSIAAAQALLAGVRRAPLDVVAAEVFGARALDLLDLPAPLPDRWPVYVLLETVGGPDELATALSGGQDPAPAVPAGGGLADGAGLADGGGDPGGGGDAVLAGDVADRARLWRYREDLPPAVAAAGVPVKLDVSVPAERLAEVWQALAGDPGTILFGHLAEANLHVNVLGAAEEEAVADRVLRLVAAVGGSISAEHGIGRAKTRWLHLTRSPAELAAMRAVKAALDPTGVLNPGVLLP</sequence>
<name>A0A6J4JM71_9ACTN</name>
<dbReference type="EMBL" id="CADCTP010000333">
    <property type="protein sequence ID" value="CAA9282068.1"/>
    <property type="molecule type" value="Genomic_DNA"/>
</dbReference>
<dbReference type="InterPro" id="IPR036318">
    <property type="entry name" value="FAD-bd_PCMH-like_sf"/>
</dbReference>
<evidence type="ECO:0000313" key="7">
    <source>
        <dbReference type="EMBL" id="CAA9282068.1"/>
    </source>
</evidence>
<keyword evidence="5 7" id="KW-0560">Oxidoreductase</keyword>
<evidence type="ECO:0000256" key="3">
    <source>
        <dbReference type="ARBA" id="ARBA00022630"/>
    </source>
</evidence>
<dbReference type="GO" id="GO:0022904">
    <property type="term" value="P:respiratory electron transport chain"/>
    <property type="evidence" value="ECO:0007669"/>
    <property type="project" value="TreeGrafter"/>
</dbReference>
<evidence type="ECO:0000256" key="1">
    <source>
        <dbReference type="ARBA" id="ARBA00001974"/>
    </source>
</evidence>
<dbReference type="Gene3D" id="1.10.45.10">
    <property type="entry name" value="Vanillyl-alcohol Oxidase, Chain A, domain 4"/>
    <property type="match status" value="1"/>
</dbReference>
<dbReference type="InterPro" id="IPR016164">
    <property type="entry name" value="FAD-linked_Oxase-like_C"/>
</dbReference>
<dbReference type="Gene3D" id="3.30.70.2740">
    <property type="match status" value="1"/>
</dbReference>
<feature type="domain" description="FAD-binding PCMH-type" evidence="6">
    <location>
        <begin position="1"/>
        <end position="111"/>
    </location>
</feature>
<proteinExistence type="inferred from homology"/>
<dbReference type="SUPFAM" id="SSF55103">
    <property type="entry name" value="FAD-linked oxidases, C-terminal domain"/>
    <property type="match status" value="1"/>
</dbReference>
<dbReference type="EC" id="1.1.99.2" evidence="7"/>
<dbReference type="InterPro" id="IPR016166">
    <property type="entry name" value="FAD-bd_PCMH"/>
</dbReference>
<dbReference type="InterPro" id="IPR004113">
    <property type="entry name" value="FAD-bd_oxidored_4_C"/>
</dbReference>
<dbReference type="PANTHER" id="PTHR43716">
    <property type="entry name" value="D-2-HYDROXYGLUTARATE DEHYDROGENASE, MITOCHONDRIAL"/>
    <property type="match status" value="1"/>
</dbReference>
<dbReference type="FunFam" id="1.10.45.10:FF:000001">
    <property type="entry name" value="D-lactate dehydrogenase mitochondrial"/>
    <property type="match status" value="1"/>
</dbReference>
<dbReference type="SUPFAM" id="SSF56176">
    <property type="entry name" value="FAD-binding/transporter-associated domain-like"/>
    <property type="match status" value="1"/>
</dbReference>
<reference evidence="7" key="1">
    <citation type="submission" date="2020-02" db="EMBL/GenBank/DDBJ databases">
        <authorList>
            <person name="Meier V. D."/>
        </authorList>
    </citation>
    <scope>NUCLEOTIDE SEQUENCE</scope>
    <source>
        <strain evidence="7">AVDCRST_MAG41</strain>
    </source>
</reference>
<dbReference type="Gene3D" id="3.30.465.10">
    <property type="match status" value="1"/>
</dbReference>
<gene>
    <name evidence="7" type="ORF">AVDCRST_MAG41-3634</name>
</gene>
<keyword evidence="4" id="KW-0274">FAD</keyword>
<dbReference type="InterPro" id="IPR016171">
    <property type="entry name" value="Vanillyl_alc_oxidase_C-sub2"/>
</dbReference>